<dbReference type="Proteomes" id="UP001642409">
    <property type="component" value="Unassembled WGS sequence"/>
</dbReference>
<dbReference type="EMBL" id="CAXDID020000078">
    <property type="protein sequence ID" value="CAL6017440.1"/>
    <property type="molecule type" value="Genomic_DNA"/>
</dbReference>
<accession>A0AA86U755</accession>
<protein>
    <submittedName>
        <fullName evidence="2">Hypothetical_protein</fullName>
    </submittedName>
</protein>
<dbReference type="EMBL" id="CATOUU010000675">
    <property type="protein sequence ID" value="CAI9940377.1"/>
    <property type="molecule type" value="Genomic_DNA"/>
</dbReference>
<organism evidence="1">
    <name type="scientific">Hexamita inflata</name>
    <dbReference type="NCBI Taxonomy" id="28002"/>
    <lineage>
        <taxon>Eukaryota</taxon>
        <taxon>Metamonada</taxon>
        <taxon>Diplomonadida</taxon>
        <taxon>Hexamitidae</taxon>
        <taxon>Hexamitinae</taxon>
        <taxon>Hexamita</taxon>
    </lineage>
</organism>
<comment type="caution">
    <text evidence="1">The sequence shown here is derived from an EMBL/GenBank/DDBJ whole genome shotgun (WGS) entry which is preliminary data.</text>
</comment>
<evidence type="ECO:0000313" key="2">
    <source>
        <dbReference type="EMBL" id="CAL6017440.1"/>
    </source>
</evidence>
<evidence type="ECO:0000313" key="1">
    <source>
        <dbReference type="EMBL" id="CAI9940377.1"/>
    </source>
</evidence>
<dbReference type="AlphaFoldDB" id="A0AA86U755"/>
<reference evidence="2 3" key="2">
    <citation type="submission" date="2024-07" db="EMBL/GenBank/DDBJ databases">
        <authorList>
            <person name="Akdeniz Z."/>
        </authorList>
    </citation>
    <scope>NUCLEOTIDE SEQUENCE [LARGE SCALE GENOMIC DNA]</scope>
</reference>
<keyword evidence="3" id="KW-1185">Reference proteome</keyword>
<name>A0AA86U755_9EUKA</name>
<proteinExistence type="predicted"/>
<sequence length="135" mass="15352">MGDFTEKEKNVRKLFSQDITNPKPNNCFSVYDAHGISTNNALAKIKQLIANCKDKMKCQHIQELTIVLCVGQGFDKSSPANYNNNSIRNRSVEYFSQKNIYCEYLNESEQSYKQLTSNKPNKGVIVAFITPDFQG</sequence>
<gene>
    <name evidence="2" type="ORF">HINF_LOCUS25992</name>
    <name evidence="1" type="ORF">HINF_LOCUS28022</name>
</gene>
<reference evidence="1" key="1">
    <citation type="submission" date="2023-06" db="EMBL/GenBank/DDBJ databases">
        <authorList>
            <person name="Kurt Z."/>
        </authorList>
    </citation>
    <scope>NUCLEOTIDE SEQUENCE</scope>
</reference>
<evidence type="ECO:0000313" key="3">
    <source>
        <dbReference type="Proteomes" id="UP001642409"/>
    </source>
</evidence>